<evidence type="ECO:0000313" key="1">
    <source>
        <dbReference type="EMBL" id="GAJ18478.1"/>
    </source>
</evidence>
<comment type="caution">
    <text evidence="1">The sequence shown here is derived from an EMBL/GenBank/DDBJ whole genome shotgun (WGS) entry which is preliminary data.</text>
</comment>
<name>X1UM02_9ZZZZ</name>
<feature type="non-terminal residue" evidence="1">
    <location>
        <position position="40"/>
    </location>
</feature>
<sequence length="40" mass="4752">EKEFKYYIKNQNKLVKQYNNKCIVIKNKKVIGVYDSVAEA</sequence>
<gene>
    <name evidence="1" type="ORF">S12H4_63462</name>
</gene>
<protein>
    <recommendedName>
        <fullName evidence="2">DUF5678 domain-containing protein</fullName>
    </recommendedName>
</protein>
<proteinExistence type="predicted"/>
<organism evidence="1">
    <name type="scientific">marine sediment metagenome</name>
    <dbReference type="NCBI Taxonomy" id="412755"/>
    <lineage>
        <taxon>unclassified sequences</taxon>
        <taxon>metagenomes</taxon>
        <taxon>ecological metagenomes</taxon>
    </lineage>
</organism>
<evidence type="ECO:0008006" key="2">
    <source>
        <dbReference type="Google" id="ProtNLM"/>
    </source>
</evidence>
<dbReference type="AlphaFoldDB" id="X1UM02"/>
<reference evidence="1" key="1">
    <citation type="journal article" date="2014" name="Front. Microbiol.">
        <title>High frequency of phylogenetically diverse reductive dehalogenase-homologous genes in deep subseafloor sedimentary metagenomes.</title>
        <authorList>
            <person name="Kawai M."/>
            <person name="Futagami T."/>
            <person name="Toyoda A."/>
            <person name="Takaki Y."/>
            <person name="Nishi S."/>
            <person name="Hori S."/>
            <person name="Arai W."/>
            <person name="Tsubouchi T."/>
            <person name="Morono Y."/>
            <person name="Uchiyama I."/>
            <person name="Ito T."/>
            <person name="Fujiyama A."/>
            <person name="Inagaki F."/>
            <person name="Takami H."/>
        </authorList>
    </citation>
    <scope>NUCLEOTIDE SEQUENCE</scope>
    <source>
        <strain evidence="1">Expedition CK06-06</strain>
    </source>
</reference>
<accession>X1UM02</accession>
<dbReference type="EMBL" id="BARW01043212">
    <property type="protein sequence ID" value="GAJ18478.1"/>
    <property type="molecule type" value="Genomic_DNA"/>
</dbReference>
<feature type="non-terminal residue" evidence="1">
    <location>
        <position position="1"/>
    </location>
</feature>